<dbReference type="PROSITE" id="PS51371">
    <property type="entry name" value="CBS"/>
    <property type="match status" value="2"/>
</dbReference>
<dbReference type="SUPFAM" id="SSF54631">
    <property type="entry name" value="CBS-domain pair"/>
    <property type="match status" value="1"/>
</dbReference>
<evidence type="ECO:0000313" key="4">
    <source>
        <dbReference type="EMBL" id="ROQ20353.1"/>
    </source>
</evidence>
<keyword evidence="1 2" id="KW-0129">CBS domain</keyword>
<dbReference type="InterPro" id="IPR046342">
    <property type="entry name" value="CBS_dom_sf"/>
</dbReference>
<proteinExistence type="predicted"/>
<reference evidence="4 5" key="1">
    <citation type="submission" date="2018-11" db="EMBL/GenBank/DDBJ databases">
        <title>Genomic Encyclopedia of Type Strains, Phase IV (KMG-IV): sequencing the most valuable type-strain genomes for metagenomic binning, comparative biology and taxonomic classification.</title>
        <authorList>
            <person name="Goeker M."/>
        </authorList>
    </citation>
    <scope>NUCLEOTIDE SEQUENCE [LARGE SCALE GENOMIC DNA]</scope>
    <source>
        <strain evidence="4 5">DSM 16974</strain>
    </source>
</reference>
<protein>
    <submittedName>
        <fullName evidence="4">CBS domain protein</fullName>
    </submittedName>
</protein>
<feature type="domain" description="CBS" evidence="3">
    <location>
        <begin position="10"/>
        <end position="69"/>
    </location>
</feature>
<dbReference type="InterPro" id="IPR044729">
    <property type="entry name" value="CBS_bac"/>
</dbReference>
<dbReference type="PANTHER" id="PTHR43080:SF2">
    <property type="entry name" value="CBS DOMAIN-CONTAINING PROTEIN"/>
    <property type="match status" value="1"/>
</dbReference>
<dbReference type="Pfam" id="PF00571">
    <property type="entry name" value="CBS"/>
    <property type="match status" value="2"/>
</dbReference>
<dbReference type="Proteomes" id="UP000273643">
    <property type="component" value="Unassembled WGS sequence"/>
</dbReference>
<dbReference type="OrthoDB" id="9790355at2"/>
<feature type="domain" description="CBS" evidence="3">
    <location>
        <begin position="77"/>
        <end position="133"/>
    </location>
</feature>
<keyword evidence="5" id="KW-1185">Reference proteome</keyword>
<evidence type="ECO:0000256" key="2">
    <source>
        <dbReference type="PROSITE-ProRule" id="PRU00703"/>
    </source>
</evidence>
<dbReference type="AlphaFoldDB" id="A0A3N1NW27"/>
<dbReference type="PANTHER" id="PTHR43080">
    <property type="entry name" value="CBS DOMAIN-CONTAINING PROTEIN CBSX3, MITOCHONDRIAL"/>
    <property type="match status" value="1"/>
</dbReference>
<dbReference type="CDD" id="cd04629">
    <property type="entry name" value="CBS_pair_bac"/>
    <property type="match status" value="1"/>
</dbReference>
<sequence>MHSILVKDYMQPAAHAISVTANTAEVVERLLKSGLTGVPVIDEREAVVGFVSEQDCIKEMLNDAFFCEEPASVRKLMSETVLTVTPNTSIVELAQTMMREKPKNYPVVSDGKLVGIITRRHVLQALIDNDEDCYLRT</sequence>
<dbReference type="Gene3D" id="3.10.580.10">
    <property type="entry name" value="CBS-domain"/>
    <property type="match status" value="1"/>
</dbReference>
<evidence type="ECO:0000313" key="5">
    <source>
        <dbReference type="Proteomes" id="UP000273643"/>
    </source>
</evidence>
<dbReference type="InterPro" id="IPR000644">
    <property type="entry name" value="CBS_dom"/>
</dbReference>
<comment type="caution">
    <text evidence="4">The sequence shown here is derived from an EMBL/GenBank/DDBJ whole genome shotgun (WGS) entry which is preliminary data.</text>
</comment>
<accession>A0A3N1NW27</accession>
<organism evidence="4 5">
    <name type="scientific">Marinimicrobium koreense</name>
    <dbReference type="NCBI Taxonomy" id="306545"/>
    <lineage>
        <taxon>Bacteria</taxon>
        <taxon>Pseudomonadati</taxon>
        <taxon>Pseudomonadota</taxon>
        <taxon>Gammaproteobacteria</taxon>
        <taxon>Cellvibrionales</taxon>
        <taxon>Cellvibrionaceae</taxon>
        <taxon>Marinimicrobium</taxon>
    </lineage>
</organism>
<dbReference type="SMART" id="SM00116">
    <property type="entry name" value="CBS"/>
    <property type="match status" value="2"/>
</dbReference>
<dbReference type="EMBL" id="RJUK01000001">
    <property type="protein sequence ID" value="ROQ20353.1"/>
    <property type="molecule type" value="Genomic_DNA"/>
</dbReference>
<evidence type="ECO:0000256" key="1">
    <source>
        <dbReference type="ARBA" id="ARBA00023122"/>
    </source>
</evidence>
<dbReference type="RefSeq" id="WP_024460370.1">
    <property type="nucleotide sequence ID" value="NZ_JBHYFO010000002.1"/>
</dbReference>
<name>A0A3N1NW27_9GAMM</name>
<dbReference type="InterPro" id="IPR051257">
    <property type="entry name" value="Diverse_CBS-Domain"/>
</dbReference>
<gene>
    <name evidence="4" type="ORF">EDC38_0954</name>
</gene>
<evidence type="ECO:0000259" key="3">
    <source>
        <dbReference type="PROSITE" id="PS51371"/>
    </source>
</evidence>